<keyword evidence="2" id="KW-0813">Transport</keyword>
<evidence type="ECO:0000313" key="8">
    <source>
        <dbReference type="EMBL" id="EGD48852.1"/>
    </source>
</evidence>
<feature type="transmembrane region" description="Helical" evidence="6">
    <location>
        <begin position="136"/>
        <end position="158"/>
    </location>
</feature>
<feature type="transmembrane region" description="Helical" evidence="6">
    <location>
        <begin position="280"/>
        <end position="300"/>
    </location>
</feature>
<keyword evidence="9" id="KW-1185">Reference proteome</keyword>
<protein>
    <submittedName>
        <fullName evidence="8">Major facilitator superfamily MFS_1</fullName>
    </submittedName>
</protein>
<dbReference type="GO" id="GO:0005886">
    <property type="term" value="C:plasma membrane"/>
    <property type="evidence" value="ECO:0007669"/>
    <property type="project" value="UniProtKB-SubCell"/>
</dbReference>
<dbReference type="GO" id="GO:0022857">
    <property type="term" value="F:transmembrane transporter activity"/>
    <property type="evidence" value="ECO:0007669"/>
    <property type="project" value="InterPro"/>
</dbReference>
<keyword evidence="5 6" id="KW-0472">Membrane</keyword>
<name>F1T8M0_9FIRM</name>
<dbReference type="PROSITE" id="PS50850">
    <property type="entry name" value="MFS"/>
    <property type="match status" value="1"/>
</dbReference>
<evidence type="ECO:0000256" key="5">
    <source>
        <dbReference type="ARBA" id="ARBA00023136"/>
    </source>
</evidence>
<dbReference type="InterPro" id="IPR011701">
    <property type="entry name" value="MFS"/>
</dbReference>
<dbReference type="Pfam" id="PF07690">
    <property type="entry name" value="MFS_1"/>
    <property type="match status" value="1"/>
</dbReference>
<dbReference type="STRING" id="588581.Cpap_3278"/>
<comment type="caution">
    <text evidence="8">The sequence shown here is derived from an EMBL/GenBank/DDBJ whole genome shotgun (WGS) entry which is preliminary data.</text>
</comment>
<sequence length="410" mass="45473">MNINNKLKRNISISYVYSFLLQLNITSAIWVLYLAFKGMSLAEIGFLEAIYHITGLLFELPTGAIADIYGKKFSVIAGRIVSVIACILMITSSGFWIFAIAFTLSSAAMNLNSGSAEALVYDSLKEVGEENNYKRIWGNLAFVMSIAQGIAVLLGGILADEKFLYAYVFGTIIKILALIVAFSFSEPPIEKDKEKQQGNVLIHQLITSLKVLKVRKIVFYLILFSSLIGSLQATVYFYSQKYFSDMGYSKTTIAIICALGSLIEAISSKNAYKFEKLFKLKGTLISISVLNILALTGMAFMQHLSIVFFVLTSMTGGLAFSIFSDYINARIPSEYRSTILSFDSLCFSAFMIGVFPLFGLIAQKRGFTVTFGIIALLYIPVIIYLLLKLRKHKEDNSGAIVKERVLEVSD</sequence>
<dbReference type="Gene3D" id="1.20.1250.20">
    <property type="entry name" value="MFS general substrate transporter like domains"/>
    <property type="match status" value="1"/>
</dbReference>
<dbReference type="InterPro" id="IPR036259">
    <property type="entry name" value="MFS_trans_sf"/>
</dbReference>
<dbReference type="EMBL" id="ACXX02000002">
    <property type="protein sequence ID" value="EGD48852.1"/>
    <property type="molecule type" value="Genomic_DNA"/>
</dbReference>
<accession>F1T8M0</accession>
<evidence type="ECO:0000256" key="1">
    <source>
        <dbReference type="ARBA" id="ARBA00004651"/>
    </source>
</evidence>
<dbReference type="eggNOG" id="COG2211">
    <property type="taxonomic scope" value="Bacteria"/>
</dbReference>
<proteinExistence type="predicted"/>
<evidence type="ECO:0000256" key="2">
    <source>
        <dbReference type="ARBA" id="ARBA00022448"/>
    </source>
</evidence>
<feature type="transmembrane region" description="Helical" evidence="6">
    <location>
        <begin position="217"/>
        <end position="239"/>
    </location>
</feature>
<gene>
    <name evidence="8" type="ORF">Cpap_3278</name>
</gene>
<organism evidence="8 9">
    <name type="scientific">Ruminiclostridium papyrosolvens DSM 2782</name>
    <dbReference type="NCBI Taxonomy" id="588581"/>
    <lineage>
        <taxon>Bacteria</taxon>
        <taxon>Bacillati</taxon>
        <taxon>Bacillota</taxon>
        <taxon>Clostridia</taxon>
        <taxon>Eubacteriales</taxon>
        <taxon>Oscillospiraceae</taxon>
        <taxon>Ruminiclostridium</taxon>
    </lineage>
</organism>
<dbReference type="PANTHER" id="PTHR23530:SF1">
    <property type="entry name" value="PERMEASE, MAJOR FACILITATOR SUPERFAMILY-RELATED"/>
    <property type="match status" value="1"/>
</dbReference>
<feature type="domain" description="Major facilitator superfamily (MFS) profile" evidence="7">
    <location>
        <begin position="1"/>
        <end position="393"/>
    </location>
</feature>
<dbReference type="InterPro" id="IPR020846">
    <property type="entry name" value="MFS_dom"/>
</dbReference>
<evidence type="ECO:0000313" key="9">
    <source>
        <dbReference type="Proteomes" id="UP000003860"/>
    </source>
</evidence>
<evidence type="ECO:0000256" key="6">
    <source>
        <dbReference type="SAM" id="Phobius"/>
    </source>
</evidence>
<feature type="transmembrane region" description="Helical" evidence="6">
    <location>
        <begin position="306"/>
        <end position="327"/>
    </location>
</feature>
<dbReference type="Proteomes" id="UP000003860">
    <property type="component" value="Unassembled WGS sequence"/>
</dbReference>
<evidence type="ECO:0000256" key="4">
    <source>
        <dbReference type="ARBA" id="ARBA00022989"/>
    </source>
</evidence>
<dbReference type="PANTHER" id="PTHR23530">
    <property type="entry name" value="TRANSPORT PROTEIN-RELATED"/>
    <property type="match status" value="1"/>
</dbReference>
<evidence type="ECO:0000259" key="7">
    <source>
        <dbReference type="PROSITE" id="PS50850"/>
    </source>
</evidence>
<dbReference type="SUPFAM" id="SSF103473">
    <property type="entry name" value="MFS general substrate transporter"/>
    <property type="match status" value="1"/>
</dbReference>
<feature type="transmembrane region" description="Helical" evidence="6">
    <location>
        <begin position="12"/>
        <end position="36"/>
    </location>
</feature>
<dbReference type="AlphaFoldDB" id="F1T8M0"/>
<reference evidence="8" key="1">
    <citation type="submission" date="2009-07" db="EMBL/GenBank/DDBJ databases">
        <authorList>
            <consortium name="US DOE Joint Genome Institute (JGI-PGF)"/>
            <person name="Lucas S."/>
            <person name="Copeland A."/>
            <person name="Lapidus A."/>
            <person name="Glavina del Rio T."/>
            <person name="Tice H."/>
            <person name="Bruce D."/>
            <person name="Goodwin L."/>
            <person name="Pitluck S."/>
            <person name="Larimer F."/>
            <person name="Land M.L."/>
            <person name="Mouttaki H."/>
            <person name="He Z."/>
            <person name="Zhou J."/>
            <person name="Hemme C.L."/>
        </authorList>
    </citation>
    <scope>NUCLEOTIDE SEQUENCE</scope>
    <source>
        <strain evidence="8">DSM 2782</strain>
    </source>
</reference>
<feature type="transmembrane region" description="Helical" evidence="6">
    <location>
        <begin position="367"/>
        <end position="387"/>
    </location>
</feature>
<keyword evidence="3 6" id="KW-0812">Transmembrane</keyword>
<reference evidence="8" key="2">
    <citation type="submission" date="2011-01" db="EMBL/GenBank/DDBJ databases">
        <title>The Non-contiguous Finished genome of Clostridium papyrosolvens.</title>
        <authorList>
            <person name="Lucas S."/>
            <person name="Copeland A."/>
            <person name="Lapidus A."/>
            <person name="Cheng J.-F."/>
            <person name="Goodwin L."/>
            <person name="Pitluck S."/>
            <person name="Misra M."/>
            <person name="Chertkov O."/>
            <person name="Detter J.C."/>
            <person name="Han C."/>
            <person name="Tapia R."/>
            <person name="Land M."/>
            <person name="Hauser L."/>
            <person name="Kyrpides N."/>
            <person name="Ivanova N."/>
            <person name="Pagani I."/>
            <person name="Mouttaki H."/>
            <person name="He Z."/>
            <person name="Zhou J."/>
            <person name="Hemme C.L."/>
            <person name="Woyke T."/>
        </authorList>
    </citation>
    <scope>NUCLEOTIDE SEQUENCE [LARGE SCALE GENOMIC DNA]</scope>
    <source>
        <strain evidence="8">DSM 2782</strain>
    </source>
</reference>
<feature type="transmembrane region" description="Helical" evidence="6">
    <location>
        <begin position="164"/>
        <end position="185"/>
    </location>
</feature>
<dbReference type="InterPro" id="IPR053160">
    <property type="entry name" value="MFS_DHA3_Transporter"/>
</dbReference>
<evidence type="ECO:0000256" key="3">
    <source>
        <dbReference type="ARBA" id="ARBA00022692"/>
    </source>
</evidence>
<feature type="transmembrane region" description="Helical" evidence="6">
    <location>
        <begin position="80"/>
        <end position="104"/>
    </location>
</feature>
<keyword evidence="4 6" id="KW-1133">Transmembrane helix</keyword>
<feature type="transmembrane region" description="Helical" evidence="6">
    <location>
        <begin position="339"/>
        <end position="361"/>
    </location>
</feature>
<comment type="subcellular location">
    <subcellularLocation>
        <location evidence="1">Cell membrane</location>
        <topology evidence="1">Multi-pass membrane protein</topology>
    </subcellularLocation>
</comment>